<dbReference type="EMBL" id="CM046395">
    <property type="protein sequence ID" value="KAI8542655.1"/>
    <property type="molecule type" value="Genomic_DNA"/>
</dbReference>
<evidence type="ECO:0000313" key="2">
    <source>
        <dbReference type="Proteomes" id="UP001062846"/>
    </source>
</evidence>
<comment type="caution">
    <text evidence="1">The sequence shown here is derived from an EMBL/GenBank/DDBJ whole genome shotgun (WGS) entry which is preliminary data.</text>
</comment>
<accession>A0ACC0MP31</accession>
<name>A0ACC0MP31_RHOML</name>
<protein>
    <submittedName>
        <fullName evidence="1">Uncharacterized protein</fullName>
    </submittedName>
</protein>
<proteinExistence type="predicted"/>
<gene>
    <name evidence="1" type="ORF">RHMOL_Rhmol08G0155000</name>
</gene>
<sequence length="180" mass="21048">MKMMTNWLMKMEKSSTPRGKNPVPQPKWHMFCYFFVDNLRKYETITNHSVLDDEVHPQNLGYDVPMCSVLFLLILLKSLQHWYVIAINQVDKCIEVLDSLSVDCQEKITTNAHAISGLYKVIQQTRKNVDSEFHKNDCGFYVLRFMEHWTGGRFNTSQLEVNSTPTLMMICCMHNTISFN</sequence>
<reference evidence="1" key="1">
    <citation type="submission" date="2022-02" db="EMBL/GenBank/DDBJ databases">
        <title>Plant Genome Project.</title>
        <authorList>
            <person name="Zhang R.-G."/>
        </authorList>
    </citation>
    <scope>NUCLEOTIDE SEQUENCE</scope>
    <source>
        <strain evidence="1">AT1</strain>
    </source>
</reference>
<keyword evidence="2" id="KW-1185">Reference proteome</keyword>
<dbReference type="Proteomes" id="UP001062846">
    <property type="component" value="Chromosome 8"/>
</dbReference>
<organism evidence="1 2">
    <name type="scientific">Rhododendron molle</name>
    <name type="common">Chinese azalea</name>
    <name type="synonym">Azalea mollis</name>
    <dbReference type="NCBI Taxonomy" id="49168"/>
    <lineage>
        <taxon>Eukaryota</taxon>
        <taxon>Viridiplantae</taxon>
        <taxon>Streptophyta</taxon>
        <taxon>Embryophyta</taxon>
        <taxon>Tracheophyta</taxon>
        <taxon>Spermatophyta</taxon>
        <taxon>Magnoliopsida</taxon>
        <taxon>eudicotyledons</taxon>
        <taxon>Gunneridae</taxon>
        <taxon>Pentapetalae</taxon>
        <taxon>asterids</taxon>
        <taxon>Ericales</taxon>
        <taxon>Ericaceae</taxon>
        <taxon>Ericoideae</taxon>
        <taxon>Rhodoreae</taxon>
        <taxon>Rhododendron</taxon>
    </lineage>
</organism>
<evidence type="ECO:0000313" key="1">
    <source>
        <dbReference type="EMBL" id="KAI8542655.1"/>
    </source>
</evidence>